<dbReference type="InterPro" id="IPR031653">
    <property type="entry name" value="MISS"/>
</dbReference>
<evidence type="ECO:0000313" key="7">
    <source>
        <dbReference type="Ensembl" id="ENSCPRP00005026942.1"/>
    </source>
</evidence>
<evidence type="ECO:0000256" key="4">
    <source>
        <dbReference type="ARBA" id="ARBA00040440"/>
    </source>
</evidence>
<name>A0A7M4FR73_CROPO</name>
<accession>A0A7M4FR73</accession>
<protein>
    <recommendedName>
        <fullName evidence="4">MAPK-interacting and spindle-stabilizing protein-like</fullName>
    </recommendedName>
    <alternativeName>
        <fullName evidence="5">Mitogen-activated protein kinase 1-interacting protein 1-like</fullName>
    </alternativeName>
</protein>
<evidence type="ECO:0000256" key="1">
    <source>
        <dbReference type="ARBA" id="ARBA00007272"/>
    </source>
</evidence>
<keyword evidence="8" id="KW-1185">Reference proteome</keyword>
<feature type="compositionally biased region" description="Low complexity" evidence="6">
    <location>
        <begin position="128"/>
        <end position="137"/>
    </location>
</feature>
<feature type="compositionally biased region" description="Pro residues" evidence="6">
    <location>
        <begin position="158"/>
        <end position="179"/>
    </location>
</feature>
<feature type="region of interest" description="Disordered" evidence="6">
    <location>
        <begin position="1"/>
        <end position="69"/>
    </location>
</feature>
<reference evidence="7" key="2">
    <citation type="submission" date="2025-09" db="UniProtKB">
        <authorList>
            <consortium name="Ensembl"/>
        </authorList>
    </citation>
    <scope>IDENTIFICATION</scope>
</reference>
<evidence type="ECO:0000256" key="3">
    <source>
        <dbReference type="ARBA" id="ARBA00022990"/>
    </source>
</evidence>
<organism evidence="7 8">
    <name type="scientific">Crocodylus porosus</name>
    <name type="common">Saltwater crocodile</name>
    <name type="synonym">Estuarine crocodile</name>
    <dbReference type="NCBI Taxonomy" id="8502"/>
    <lineage>
        <taxon>Eukaryota</taxon>
        <taxon>Metazoa</taxon>
        <taxon>Chordata</taxon>
        <taxon>Craniata</taxon>
        <taxon>Vertebrata</taxon>
        <taxon>Euteleostomi</taxon>
        <taxon>Archelosauria</taxon>
        <taxon>Archosauria</taxon>
        <taxon>Crocodylia</taxon>
        <taxon>Longirostres</taxon>
        <taxon>Crocodylidae</taxon>
        <taxon>Crocodylus</taxon>
    </lineage>
</organism>
<feature type="region of interest" description="Disordered" evidence="6">
    <location>
        <begin position="97"/>
        <end position="199"/>
    </location>
</feature>
<feature type="compositionally biased region" description="Pro residues" evidence="6">
    <location>
        <begin position="138"/>
        <end position="147"/>
    </location>
</feature>
<dbReference type="Proteomes" id="UP000594220">
    <property type="component" value="Unplaced"/>
</dbReference>
<dbReference type="AlphaFoldDB" id="A0A7M4FR73"/>
<feature type="compositionally biased region" description="Basic and acidic residues" evidence="6">
    <location>
        <begin position="48"/>
        <end position="57"/>
    </location>
</feature>
<evidence type="ECO:0000256" key="2">
    <source>
        <dbReference type="ARBA" id="ARBA00022553"/>
    </source>
</evidence>
<dbReference type="PANTHER" id="PTHR35973:SF1">
    <property type="entry name" value="MAPK-INTERACTING AND SPINDLE-STABILIZING PROTEIN-LIKE"/>
    <property type="match status" value="1"/>
</dbReference>
<reference evidence="7" key="1">
    <citation type="submission" date="2025-08" db="UniProtKB">
        <authorList>
            <consortium name="Ensembl"/>
        </authorList>
    </citation>
    <scope>IDENTIFICATION</scope>
</reference>
<dbReference type="PANTHER" id="PTHR35973">
    <property type="entry name" value="MAPK-INTERACTING AND SPINDLE-STABILIZING PROTEIN-LIKE"/>
    <property type="match status" value="1"/>
</dbReference>
<comment type="similarity">
    <text evidence="1">Belongs to the MISS family.</text>
</comment>
<dbReference type="Pfam" id="PF15822">
    <property type="entry name" value="MISS"/>
    <property type="match status" value="1"/>
</dbReference>
<proteinExistence type="inferred from homology"/>
<evidence type="ECO:0000256" key="5">
    <source>
        <dbReference type="ARBA" id="ARBA00041549"/>
    </source>
</evidence>
<keyword evidence="2" id="KW-0597">Phosphoprotein</keyword>
<evidence type="ECO:0000313" key="8">
    <source>
        <dbReference type="Proteomes" id="UP000594220"/>
    </source>
</evidence>
<feature type="compositionally biased region" description="Low complexity" evidence="6">
    <location>
        <begin position="182"/>
        <end position="191"/>
    </location>
</feature>
<evidence type="ECO:0000256" key="6">
    <source>
        <dbReference type="SAM" id="MobiDB-lite"/>
    </source>
</evidence>
<dbReference type="Ensembl" id="ENSCPRT00005031470.1">
    <property type="protein sequence ID" value="ENSCPRP00005026942.1"/>
    <property type="gene ID" value="ENSCPRG00005018662.1"/>
</dbReference>
<keyword evidence="3" id="KW-0007">Acetylation</keyword>
<sequence>IRDRPTPSTPTWQFRVPPLGASLSQPGPHHVTPSPPLRIPARDAGSADLRKGRDERSCPSGAESGRACASASAWVVLSPLPGRFRLLLLLVPVPPQLADALPDQSPAKASKVSNTKPSQQPGQPPQGWPASNPWNNPSAPPAGPSGLPPNTSASNVPFGPPPTGSYPAPGLYPTPPNPFQVPSAPAGAPSMPGGPHPYR</sequence>